<dbReference type="Pfam" id="PF12652">
    <property type="entry name" value="CotJB"/>
    <property type="match status" value="1"/>
</dbReference>
<proteinExistence type="predicted"/>
<evidence type="ECO:0000313" key="3">
    <source>
        <dbReference type="Proteomes" id="UP000183975"/>
    </source>
</evidence>
<dbReference type="Proteomes" id="UP000183975">
    <property type="component" value="Unassembled WGS sequence"/>
</dbReference>
<dbReference type="InterPro" id="IPR024207">
    <property type="entry name" value="CotJB_dom"/>
</dbReference>
<keyword evidence="2" id="KW-0167">Capsid protein</keyword>
<evidence type="ECO:0000313" key="2">
    <source>
        <dbReference type="EMBL" id="SHK41512.1"/>
    </source>
</evidence>
<gene>
    <name evidence="2" type="ORF">SAMN02745138_01687</name>
</gene>
<dbReference type="OrthoDB" id="9804099at2"/>
<dbReference type="EMBL" id="FRAH01000026">
    <property type="protein sequence ID" value="SHK41512.1"/>
    <property type="molecule type" value="Genomic_DNA"/>
</dbReference>
<reference evidence="2 3" key="1">
    <citation type="submission" date="2016-11" db="EMBL/GenBank/DDBJ databases">
        <authorList>
            <person name="Jaros S."/>
            <person name="Januszkiewicz K."/>
            <person name="Wedrychowicz H."/>
        </authorList>
    </citation>
    <scope>NUCLEOTIDE SEQUENCE [LARGE SCALE GENOMIC DNA]</scope>
    <source>
        <strain evidence="2 3">DSM 14214</strain>
    </source>
</reference>
<sequence>MEREMMLQKLMELDFLAVDLGLYLNTHPTETEAINAYNQTIEAADTLRMKFEAAYGPLCSFRSYAADTENWQWKNDPWPWQTTANPSMAGKECM</sequence>
<feature type="domain" description="Protein CotJB" evidence="1">
    <location>
        <begin position="5"/>
        <end position="81"/>
    </location>
</feature>
<dbReference type="RefSeq" id="WP_054330141.1">
    <property type="nucleotide sequence ID" value="NZ_FRAH01000026.1"/>
</dbReference>
<dbReference type="InterPro" id="IPR016571">
    <property type="entry name" value="Spore_coat_assembly_CotJB"/>
</dbReference>
<dbReference type="AlphaFoldDB" id="A0A1M6S9N6"/>
<protein>
    <submittedName>
        <fullName evidence="2">Spore coat protein JB</fullName>
    </submittedName>
</protein>
<name>A0A1M6S9N6_9FIRM</name>
<dbReference type="PIRSF" id="PIRSF010606">
    <property type="entry name" value="Spore_coat_CotJB"/>
    <property type="match status" value="1"/>
</dbReference>
<dbReference type="GeneID" id="78175525"/>
<accession>A0A1M6S9N6</accession>
<organism evidence="2 3">
    <name type="scientific">Anaerotignum lactatifermentans DSM 14214</name>
    <dbReference type="NCBI Taxonomy" id="1121323"/>
    <lineage>
        <taxon>Bacteria</taxon>
        <taxon>Bacillati</taxon>
        <taxon>Bacillota</taxon>
        <taxon>Clostridia</taxon>
        <taxon>Lachnospirales</taxon>
        <taxon>Anaerotignaceae</taxon>
        <taxon>Anaerotignum</taxon>
    </lineage>
</organism>
<keyword evidence="2" id="KW-0946">Virion</keyword>
<evidence type="ECO:0000259" key="1">
    <source>
        <dbReference type="Pfam" id="PF12652"/>
    </source>
</evidence>
<keyword evidence="3" id="KW-1185">Reference proteome</keyword>